<dbReference type="FunFam" id="1.20.81.30:FF:000001">
    <property type="entry name" value="Type II secretion system protein F"/>
    <property type="match status" value="2"/>
</dbReference>
<keyword evidence="6" id="KW-0997">Cell inner membrane</keyword>
<comment type="subcellular location">
    <subcellularLocation>
        <location evidence="2 14">Cell inner membrane</location>
        <topology evidence="2 14">Multi-pass membrane protein</topology>
    </subcellularLocation>
</comment>
<evidence type="ECO:0000256" key="7">
    <source>
        <dbReference type="ARBA" id="ARBA00022692"/>
    </source>
</evidence>
<organism evidence="17 18">
    <name type="scientific">Azomonas agilis</name>
    <dbReference type="NCBI Taxonomy" id="116849"/>
    <lineage>
        <taxon>Bacteria</taxon>
        <taxon>Pseudomonadati</taxon>
        <taxon>Pseudomonadota</taxon>
        <taxon>Gammaproteobacteria</taxon>
        <taxon>Pseudomonadales</taxon>
        <taxon>Pseudomonadaceae</taxon>
        <taxon>Azomonas</taxon>
    </lineage>
</organism>
<feature type="transmembrane region" description="Helical" evidence="15">
    <location>
        <begin position="217"/>
        <end position="237"/>
    </location>
</feature>
<keyword evidence="12 15" id="KW-0472">Membrane</keyword>
<evidence type="ECO:0000256" key="2">
    <source>
        <dbReference type="ARBA" id="ARBA00004429"/>
    </source>
</evidence>
<evidence type="ECO:0000256" key="15">
    <source>
        <dbReference type="SAM" id="Phobius"/>
    </source>
</evidence>
<dbReference type="PROSITE" id="PS00874">
    <property type="entry name" value="T2SP_F"/>
    <property type="match status" value="1"/>
</dbReference>
<protein>
    <recommendedName>
        <fullName evidence="13">General secretion pathway protein F</fullName>
    </recommendedName>
</protein>
<dbReference type="OrthoDB" id="9805682at2"/>
<gene>
    <name evidence="17" type="ORF">LX59_01731</name>
</gene>
<evidence type="ECO:0000256" key="8">
    <source>
        <dbReference type="ARBA" id="ARBA00022723"/>
    </source>
</evidence>
<keyword evidence="10" id="KW-0653">Protein transport</keyword>
<keyword evidence="4 14" id="KW-0813">Transport</keyword>
<keyword evidence="9" id="KW-0106">Calcium</keyword>
<dbReference type="InterPro" id="IPR042094">
    <property type="entry name" value="T2SS_GspF_sf"/>
</dbReference>
<evidence type="ECO:0000259" key="16">
    <source>
        <dbReference type="Pfam" id="PF00482"/>
    </source>
</evidence>
<name>A0A562ILH0_9GAMM</name>
<keyword evidence="11 15" id="KW-1133">Transmembrane helix</keyword>
<dbReference type="GO" id="GO:0005886">
    <property type="term" value="C:plasma membrane"/>
    <property type="evidence" value="ECO:0007669"/>
    <property type="project" value="UniProtKB-SubCell"/>
</dbReference>
<comment type="function">
    <text evidence="1">Component of the type II secretion system inner membrane complex required for the energy-dependent secretion of extracellular factors such as proteases and toxins from the periplasm.</text>
</comment>
<keyword evidence="5" id="KW-1003">Cell membrane</keyword>
<feature type="transmembrane region" description="Helical" evidence="15">
    <location>
        <begin position="362"/>
        <end position="388"/>
    </location>
</feature>
<keyword evidence="7 14" id="KW-0812">Transmembrane</keyword>
<accession>A0A562ILH0</accession>
<dbReference type="PANTHER" id="PTHR30012">
    <property type="entry name" value="GENERAL SECRETION PATHWAY PROTEIN"/>
    <property type="match status" value="1"/>
</dbReference>
<dbReference type="InterPro" id="IPR011850">
    <property type="entry name" value="T2SS_GspF"/>
</dbReference>
<keyword evidence="8" id="KW-0479">Metal-binding</keyword>
<evidence type="ECO:0000256" key="5">
    <source>
        <dbReference type="ARBA" id="ARBA00022475"/>
    </source>
</evidence>
<comment type="similarity">
    <text evidence="3 14">Belongs to the GSP F family.</text>
</comment>
<dbReference type="PRINTS" id="PR00812">
    <property type="entry name" value="BCTERIALGSPF"/>
</dbReference>
<dbReference type="Pfam" id="PF00482">
    <property type="entry name" value="T2SSF"/>
    <property type="match status" value="2"/>
</dbReference>
<evidence type="ECO:0000256" key="3">
    <source>
        <dbReference type="ARBA" id="ARBA00005745"/>
    </source>
</evidence>
<dbReference type="InterPro" id="IPR003004">
    <property type="entry name" value="GspF/PilC"/>
</dbReference>
<evidence type="ECO:0000256" key="11">
    <source>
        <dbReference type="ARBA" id="ARBA00022989"/>
    </source>
</evidence>
<proteinExistence type="inferred from homology"/>
<reference evidence="17 18" key="1">
    <citation type="submission" date="2019-07" db="EMBL/GenBank/DDBJ databases">
        <title>Genomic Encyclopedia of Type Strains, Phase I: the one thousand microbial genomes (KMG-I) project.</title>
        <authorList>
            <person name="Kyrpides N."/>
        </authorList>
    </citation>
    <scope>NUCLEOTIDE SEQUENCE [LARGE SCALE GENOMIC DNA]</scope>
    <source>
        <strain evidence="17 18">DSM 375</strain>
    </source>
</reference>
<dbReference type="InterPro" id="IPR001992">
    <property type="entry name" value="T2SS_GspF/T4SS_PilC_CS"/>
</dbReference>
<feature type="domain" description="Type II secretion system protein GspF" evidence="16">
    <location>
        <begin position="268"/>
        <end position="389"/>
    </location>
</feature>
<dbReference type="GO" id="GO:0046872">
    <property type="term" value="F:metal ion binding"/>
    <property type="evidence" value="ECO:0007669"/>
    <property type="project" value="UniProtKB-KW"/>
</dbReference>
<evidence type="ECO:0000256" key="6">
    <source>
        <dbReference type="ARBA" id="ARBA00022519"/>
    </source>
</evidence>
<dbReference type="EMBL" id="VLKG01000005">
    <property type="protein sequence ID" value="TWH71444.1"/>
    <property type="molecule type" value="Genomic_DNA"/>
</dbReference>
<evidence type="ECO:0000256" key="12">
    <source>
        <dbReference type="ARBA" id="ARBA00023136"/>
    </source>
</evidence>
<evidence type="ECO:0000256" key="4">
    <source>
        <dbReference type="ARBA" id="ARBA00022448"/>
    </source>
</evidence>
<dbReference type="GO" id="GO:0015627">
    <property type="term" value="C:type II protein secretion system complex"/>
    <property type="evidence" value="ECO:0007669"/>
    <property type="project" value="InterPro"/>
</dbReference>
<keyword evidence="18" id="KW-1185">Reference proteome</keyword>
<sequence length="399" mass="44591">MPCYQYQALDLQGRTRKDQIQADNERQARQRLREQGLFVRHLREQSSNSWAVRRHQLNHSQRCELTRQLSTLLGAGISLVEALSTLERQLTDSATRHLLRRLSHSLGEGHGLAESLRRQGSFDALYCALVEAGEKSGKLAAVLERLAEYLEQVQRQRHKARTALIYPSLLLLVSLLVVVGLMVFVVPKLTEQFNHAGQSLPLITQILISLSDALRQIWPLLLGLIVAVALVRHWMLAHPHWRYRHDRLLLRLPRLGLLCSVLNSARLSRSLAILTGSGVPLLEALQVSTASVSNQAIYRALQQVQMQVKTGISLHRALDHSGHFPPLLLNMVASGEASGTLPEMLGRVAEDQERGFARQVDLALALFEPVMILVMGAVVLFIVLAVLLPVMQLNQGLNF</sequence>
<evidence type="ECO:0000256" key="14">
    <source>
        <dbReference type="RuleBase" id="RU003923"/>
    </source>
</evidence>
<dbReference type="Gene3D" id="1.20.81.30">
    <property type="entry name" value="Type II secretion system (T2SS), domain F"/>
    <property type="match status" value="2"/>
</dbReference>
<evidence type="ECO:0000256" key="1">
    <source>
        <dbReference type="ARBA" id="ARBA00002684"/>
    </source>
</evidence>
<evidence type="ECO:0000313" key="18">
    <source>
        <dbReference type="Proteomes" id="UP000319627"/>
    </source>
</evidence>
<dbReference type="NCBIfam" id="TIGR02120">
    <property type="entry name" value="GspF"/>
    <property type="match status" value="1"/>
</dbReference>
<evidence type="ECO:0000313" key="17">
    <source>
        <dbReference type="EMBL" id="TWH71444.1"/>
    </source>
</evidence>
<evidence type="ECO:0000256" key="10">
    <source>
        <dbReference type="ARBA" id="ARBA00022927"/>
    </source>
</evidence>
<dbReference type="Proteomes" id="UP000319627">
    <property type="component" value="Unassembled WGS sequence"/>
</dbReference>
<evidence type="ECO:0000256" key="13">
    <source>
        <dbReference type="ARBA" id="ARBA00030750"/>
    </source>
</evidence>
<feature type="transmembrane region" description="Helical" evidence="15">
    <location>
        <begin position="164"/>
        <end position="186"/>
    </location>
</feature>
<dbReference type="AlphaFoldDB" id="A0A562ILH0"/>
<dbReference type="RefSeq" id="WP_144571434.1">
    <property type="nucleotide sequence ID" value="NZ_VLKG01000005.1"/>
</dbReference>
<dbReference type="GO" id="GO:0015628">
    <property type="term" value="P:protein secretion by the type II secretion system"/>
    <property type="evidence" value="ECO:0007669"/>
    <property type="project" value="InterPro"/>
</dbReference>
<evidence type="ECO:0000256" key="9">
    <source>
        <dbReference type="ARBA" id="ARBA00022837"/>
    </source>
</evidence>
<comment type="caution">
    <text evidence="17">The sequence shown here is derived from an EMBL/GenBank/DDBJ whole genome shotgun (WGS) entry which is preliminary data.</text>
</comment>
<feature type="domain" description="Type II secretion system protein GspF" evidence="16">
    <location>
        <begin position="66"/>
        <end position="187"/>
    </location>
</feature>
<dbReference type="InterPro" id="IPR018076">
    <property type="entry name" value="T2SS_GspF_dom"/>
</dbReference>
<dbReference type="PANTHER" id="PTHR30012:SF0">
    <property type="entry name" value="TYPE II SECRETION SYSTEM PROTEIN F-RELATED"/>
    <property type="match status" value="1"/>
</dbReference>